<dbReference type="AlphaFoldDB" id="A0A2G8S0M2"/>
<proteinExistence type="predicted"/>
<organism evidence="2 3">
    <name type="scientific">Ganoderma sinense ZZ0214-1</name>
    <dbReference type="NCBI Taxonomy" id="1077348"/>
    <lineage>
        <taxon>Eukaryota</taxon>
        <taxon>Fungi</taxon>
        <taxon>Dikarya</taxon>
        <taxon>Basidiomycota</taxon>
        <taxon>Agaricomycotina</taxon>
        <taxon>Agaricomycetes</taxon>
        <taxon>Polyporales</taxon>
        <taxon>Polyporaceae</taxon>
        <taxon>Ganoderma</taxon>
    </lineage>
</organism>
<evidence type="ECO:0000313" key="3">
    <source>
        <dbReference type="Proteomes" id="UP000230002"/>
    </source>
</evidence>
<feature type="region of interest" description="Disordered" evidence="1">
    <location>
        <begin position="261"/>
        <end position="284"/>
    </location>
</feature>
<protein>
    <submittedName>
        <fullName evidence="2">Uncharacterized protein</fullName>
    </submittedName>
</protein>
<name>A0A2G8S0M2_9APHY</name>
<gene>
    <name evidence="2" type="ORF">GSI_10467</name>
</gene>
<dbReference type="Proteomes" id="UP000230002">
    <property type="component" value="Unassembled WGS sequence"/>
</dbReference>
<feature type="compositionally biased region" description="Low complexity" evidence="1">
    <location>
        <begin position="269"/>
        <end position="284"/>
    </location>
</feature>
<feature type="compositionally biased region" description="Pro residues" evidence="1">
    <location>
        <begin position="57"/>
        <end position="66"/>
    </location>
</feature>
<evidence type="ECO:0000256" key="1">
    <source>
        <dbReference type="SAM" id="MobiDB-lite"/>
    </source>
</evidence>
<dbReference type="OrthoDB" id="10642610at2759"/>
<reference evidence="2 3" key="1">
    <citation type="journal article" date="2015" name="Sci. Rep.">
        <title>Chromosome-level genome map provides insights into diverse defense mechanisms in the medicinal fungus Ganoderma sinense.</title>
        <authorList>
            <person name="Zhu Y."/>
            <person name="Xu J."/>
            <person name="Sun C."/>
            <person name="Zhou S."/>
            <person name="Xu H."/>
            <person name="Nelson D.R."/>
            <person name="Qian J."/>
            <person name="Song J."/>
            <person name="Luo H."/>
            <person name="Xiang L."/>
            <person name="Li Y."/>
            <person name="Xu Z."/>
            <person name="Ji A."/>
            <person name="Wang L."/>
            <person name="Lu S."/>
            <person name="Hayward A."/>
            <person name="Sun W."/>
            <person name="Li X."/>
            <person name="Schwartz D.C."/>
            <person name="Wang Y."/>
            <person name="Chen S."/>
        </authorList>
    </citation>
    <scope>NUCLEOTIDE SEQUENCE [LARGE SCALE GENOMIC DNA]</scope>
    <source>
        <strain evidence="2 3">ZZ0214-1</strain>
    </source>
</reference>
<comment type="caution">
    <text evidence="2">The sequence shown here is derived from an EMBL/GenBank/DDBJ whole genome shotgun (WGS) entry which is preliminary data.</text>
</comment>
<feature type="compositionally biased region" description="Basic residues" evidence="1">
    <location>
        <begin position="191"/>
        <end position="201"/>
    </location>
</feature>
<feature type="compositionally biased region" description="Pro residues" evidence="1">
    <location>
        <begin position="101"/>
        <end position="111"/>
    </location>
</feature>
<feature type="region of interest" description="Disordered" evidence="1">
    <location>
        <begin position="1"/>
        <end position="162"/>
    </location>
</feature>
<feature type="region of interest" description="Disordered" evidence="1">
    <location>
        <begin position="174"/>
        <end position="214"/>
    </location>
</feature>
<evidence type="ECO:0000313" key="2">
    <source>
        <dbReference type="EMBL" id="PIL27320.1"/>
    </source>
</evidence>
<dbReference type="EMBL" id="AYKW01000034">
    <property type="protein sequence ID" value="PIL27320.1"/>
    <property type="molecule type" value="Genomic_DNA"/>
</dbReference>
<dbReference type="STRING" id="1077348.A0A2G8S0M2"/>
<feature type="compositionally biased region" description="Acidic residues" evidence="1">
    <location>
        <begin position="127"/>
        <end position="146"/>
    </location>
</feature>
<feature type="compositionally biased region" description="Low complexity" evidence="1">
    <location>
        <begin position="1"/>
        <end position="20"/>
    </location>
</feature>
<accession>A0A2G8S0M2</accession>
<sequence>MRSASPAPRVASPAPINARPAPAPTPAPTGRSTPLPPSMTPWEAMQAKAAGTLKPAEPQPKPPSPPNGMWAPPVARATSKQNPFAPTRPSRLAQVSEPESPEPPSPPPIPAEPSGKDYVAWFAGSSSEDEDAGLSEDDEGDDEDSSGSDPQGAGPGGFGSILGALAGASPWALFGGEGAPAQPHQKEHGGRAAHHAHYTHHAHPDRGRGAATPAPPMAAAGRFGGGMGGMNMGTGMGMGPGMGGGGWTQWTADAGAGPSGFRHGHGHHGAAPTGPAGFARGPAGRQWPLQEEDNLEDMLEMASKTLDRAAGGQARGVNIEEAMAMYVTAQKARETLATPVGGRSANPWGRR</sequence>
<keyword evidence="3" id="KW-1185">Reference proteome</keyword>